<organism evidence="1 2">
    <name type="scientific">Pleurodeles waltl</name>
    <name type="common">Iberian ribbed newt</name>
    <dbReference type="NCBI Taxonomy" id="8319"/>
    <lineage>
        <taxon>Eukaryota</taxon>
        <taxon>Metazoa</taxon>
        <taxon>Chordata</taxon>
        <taxon>Craniata</taxon>
        <taxon>Vertebrata</taxon>
        <taxon>Euteleostomi</taxon>
        <taxon>Amphibia</taxon>
        <taxon>Batrachia</taxon>
        <taxon>Caudata</taxon>
        <taxon>Salamandroidea</taxon>
        <taxon>Salamandridae</taxon>
        <taxon>Pleurodelinae</taxon>
        <taxon>Pleurodeles</taxon>
    </lineage>
</organism>
<sequence>GDPAGCLLTWGDEGLSVCSCSVHVLSASCCRGNHHPQVEVKGQLEAEGCLLLALSPGTSRT</sequence>
<dbReference type="Proteomes" id="UP001066276">
    <property type="component" value="Chromosome 3_1"/>
</dbReference>
<evidence type="ECO:0000313" key="2">
    <source>
        <dbReference type="Proteomes" id="UP001066276"/>
    </source>
</evidence>
<accession>A0AAV7U5Z9</accession>
<keyword evidence="2" id="KW-1185">Reference proteome</keyword>
<feature type="non-terminal residue" evidence="1">
    <location>
        <position position="61"/>
    </location>
</feature>
<evidence type="ECO:0000313" key="1">
    <source>
        <dbReference type="EMBL" id="KAJ1183519.1"/>
    </source>
</evidence>
<gene>
    <name evidence="1" type="ORF">NDU88_000337</name>
</gene>
<protein>
    <submittedName>
        <fullName evidence="1">Uncharacterized protein</fullName>
    </submittedName>
</protein>
<feature type="non-terminal residue" evidence="1">
    <location>
        <position position="1"/>
    </location>
</feature>
<proteinExistence type="predicted"/>
<dbReference type="AlphaFoldDB" id="A0AAV7U5Z9"/>
<dbReference type="EMBL" id="JANPWB010000005">
    <property type="protein sequence ID" value="KAJ1183519.1"/>
    <property type="molecule type" value="Genomic_DNA"/>
</dbReference>
<name>A0AAV7U5Z9_PLEWA</name>
<comment type="caution">
    <text evidence="1">The sequence shown here is derived from an EMBL/GenBank/DDBJ whole genome shotgun (WGS) entry which is preliminary data.</text>
</comment>
<reference evidence="1" key="1">
    <citation type="journal article" date="2022" name="bioRxiv">
        <title>Sequencing and chromosome-scale assembly of the giantPleurodeles waltlgenome.</title>
        <authorList>
            <person name="Brown T."/>
            <person name="Elewa A."/>
            <person name="Iarovenko S."/>
            <person name="Subramanian E."/>
            <person name="Araus A.J."/>
            <person name="Petzold A."/>
            <person name="Susuki M."/>
            <person name="Suzuki K.-i.T."/>
            <person name="Hayashi T."/>
            <person name="Toyoda A."/>
            <person name="Oliveira C."/>
            <person name="Osipova E."/>
            <person name="Leigh N.D."/>
            <person name="Simon A."/>
            <person name="Yun M.H."/>
        </authorList>
    </citation>
    <scope>NUCLEOTIDE SEQUENCE</scope>
    <source>
        <strain evidence="1">20211129_DDA</strain>
        <tissue evidence="1">Liver</tissue>
    </source>
</reference>